<feature type="compositionally biased region" description="Polar residues" evidence="2">
    <location>
        <begin position="2381"/>
        <end position="2401"/>
    </location>
</feature>
<feature type="compositionally biased region" description="Low complexity" evidence="2">
    <location>
        <begin position="957"/>
        <end position="967"/>
    </location>
</feature>
<feature type="compositionally biased region" description="Polar residues" evidence="2">
    <location>
        <begin position="968"/>
        <end position="986"/>
    </location>
</feature>
<feature type="compositionally biased region" description="Polar residues" evidence="2">
    <location>
        <begin position="1256"/>
        <end position="1268"/>
    </location>
</feature>
<organism evidence="3 4">
    <name type="scientific">Volvox africanus</name>
    <dbReference type="NCBI Taxonomy" id="51714"/>
    <lineage>
        <taxon>Eukaryota</taxon>
        <taxon>Viridiplantae</taxon>
        <taxon>Chlorophyta</taxon>
        <taxon>core chlorophytes</taxon>
        <taxon>Chlorophyceae</taxon>
        <taxon>CS clade</taxon>
        <taxon>Chlamydomonadales</taxon>
        <taxon>Volvocaceae</taxon>
        <taxon>Volvox</taxon>
    </lineage>
</organism>
<feature type="region of interest" description="Disordered" evidence="2">
    <location>
        <begin position="384"/>
        <end position="458"/>
    </location>
</feature>
<feature type="compositionally biased region" description="Low complexity" evidence="2">
    <location>
        <begin position="894"/>
        <end position="907"/>
    </location>
</feature>
<keyword evidence="1" id="KW-0175">Coiled coil</keyword>
<feature type="region of interest" description="Disordered" evidence="2">
    <location>
        <begin position="1584"/>
        <end position="1609"/>
    </location>
</feature>
<feature type="region of interest" description="Disordered" evidence="2">
    <location>
        <begin position="957"/>
        <end position="989"/>
    </location>
</feature>
<dbReference type="InterPro" id="IPR033337">
    <property type="entry name" value="TORTIFOLIA1/SINE1-2"/>
</dbReference>
<feature type="region of interest" description="Disordered" evidence="2">
    <location>
        <begin position="1917"/>
        <end position="1940"/>
    </location>
</feature>
<dbReference type="GO" id="GO:0005874">
    <property type="term" value="C:microtubule"/>
    <property type="evidence" value="ECO:0007669"/>
    <property type="project" value="InterPro"/>
</dbReference>
<name>A0A8J4ATX9_9CHLO</name>
<feature type="region of interest" description="Disordered" evidence="2">
    <location>
        <begin position="768"/>
        <end position="910"/>
    </location>
</feature>
<evidence type="ECO:0000256" key="1">
    <source>
        <dbReference type="SAM" id="Coils"/>
    </source>
</evidence>
<feature type="region of interest" description="Disordered" evidence="2">
    <location>
        <begin position="2376"/>
        <end position="2434"/>
    </location>
</feature>
<feature type="region of interest" description="Disordered" evidence="2">
    <location>
        <begin position="1765"/>
        <end position="1786"/>
    </location>
</feature>
<dbReference type="EMBL" id="BNCO01000003">
    <property type="protein sequence ID" value="GIL46187.1"/>
    <property type="molecule type" value="Genomic_DNA"/>
</dbReference>
<dbReference type="PANTHER" id="PTHR31355:SF7">
    <property type="entry name" value="MICROTUBULE-ASSOCIATED PROTEIN TORTIFOLIA1"/>
    <property type="match status" value="1"/>
</dbReference>
<evidence type="ECO:0000313" key="3">
    <source>
        <dbReference type="EMBL" id="GIL46187.1"/>
    </source>
</evidence>
<evidence type="ECO:0000256" key="2">
    <source>
        <dbReference type="SAM" id="MobiDB-lite"/>
    </source>
</evidence>
<feature type="region of interest" description="Disordered" evidence="2">
    <location>
        <begin position="1129"/>
        <end position="1159"/>
    </location>
</feature>
<feature type="region of interest" description="Disordered" evidence="2">
    <location>
        <begin position="2022"/>
        <end position="2078"/>
    </location>
</feature>
<dbReference type="Proteomes" id="UP000747399">
    <property type="component" value="Unassembled WGS sequence"/>
</dbReference>
<feature type="region of interest" description="Disordered" evidence="2">
    <location>
        <begin position="1210"/>
        <end position="1275"/>
    </location>
</feature>
<sequence>MDIKTRLRAALLSLEDRDLSSQGHYSIKMIIEKLQTVQQAGVVVRGLVSGLDRCSRSAASNRIVLLSYLLVTQGHLSPVRALPQAMSSIAAYIKRQQHSTNLDDLVTLGNRMGQALAAAMSESSAFMAVHGTPLGSPREDGRHTVALARQGVIYQQPGRRNSSPMPRGSTGVVTGVDAWLPFVADPSWVLNNVLLPLLRVACRAPERDAMAASCAVLVPLVESLGRGPVARTVPGGGLSARGPIAEVLKQLLGWTFSLLGGVSVPLRTAGMLQLFAICVQVLGPALDADAAKRMLLAATAGLDCTDDWQVRREAANLIRVLTWLAQLADEELEPDGGAVAFMSGPHHREFLLQALEPIRHDKFPAVRAAFQAAIAAVAQLPMPSAGEAVPSDADEGPGQFSGVQSVLPVRPYRLRRGNTPHQQRARARASDYWGGNEADATTRQSTDQRRTPDDDIDRQVEYQREPSLSGLTEAPLRTQSVARHAAGVWEGAGLAANARAIAAGSGAGRATAWVRKGDEDKTMSRPPPLPPPAAAVAVAMVRCSSAKERPTISNLPQLPGHLPGPPTQRSARPLEQAAVAIASRRRSADDEVGAERVYDEYKYSYGIDDEPAMRCRAVTRERSSIGMTLGESTAPVLAPGCQLPVYQVSGETSSAAWEPALLAVDDDDASGDAFSFSGAFDDGNRGGGGRDGFQVEIRVHGAGSSNSDGWPTHKGEEDGDCGSAVGGSDRMQGVSRARAGAPMPTSCARYSARERVCPEGLGSEALHREAKWYERPPTAAHAKRQEEDDMPTLFPSKSPRVPLDGTTRITDLARLRPPPRGRPGNTAAAAREHRVPLREASPPVSGRQQQQQQPARPPWRCPSRGPSPRRTRTSSPSAGEGHPVAAPEVPMLAPRCGPSPSRLSSPSRGRRACGSAWWISDGAGMGASATASGRGTGPVDAEEDEWVAGLGAPASRAPIAPSRPAPSNALTARPQASATGGTNNIRSCGDGRLAMAASPSRRFQRQDAVRVSLGWPQRYRPPRGCPRFRRPAVLPEQSDFGVLVFAKDPPPPPPPLLAVAGDPLDVNPFAIAEHATGNSAESPMYKVNVRSAEEEMTAVVAIKSPRSPHHSGCSRSSHVRRTMAGEGGGAKTLCAGNDCEDWSPRCSPGRDPRRSTLGSRNPSLAAAAAAVALAVGAAAAAATATASNVGDHTQQQHHLAAEVHFLGGQVQDRRPDGTRPSSAPDDYTLTAGRGLNAGQGLGKGEGDLWSSEDGDASTSCADGSNSCSGARVGNRRGSAAMEHQLQALLQQAQALQASLARLDRQGHGGTRKQRRRWDNHQPVASVVNTECQMAARRGAVPGTASPPQATAATQGVDSPAVQAAVGQLQHLLKRAAGAQAGLQMLLADAGASGTLHDALKRLAELVNTLLQAEGGIGRATSAAAECVNTQTSSAPHVRGPSHAISGDSTALGPWPGLHEGQTGQPVLAAATDGLFGAKTTAALQDLIKQMEATRQSISLLAKKRLQPGAAAPVGVDNEGSVPHPVLHGGGTVTPSLPLAQTSNLWSAPPQLHQRPGILAGVSLAREPSQQLSCLSLGAEFPSGTDLSDASLQPSVSGMGQTSLSQPPTAQLSERLGAISSGGRRPDVTQHGPHPHSMVSAYADAVAEALQATVGSQRLPFSGINDGMDAALPLKGMVSRRKPATIHPKWVKFGASCDGEDAECGALNREDSDVDVDAITVTSAPERGVTSITAALGNLIQRTGSLHVPGLQTTSTLAALSNGKRHIRRPGPGHAPSQAEMGGSQDALTSTRAIETRLGQVEPEVNDAQHLPRIIDFRPLLPLATTRPHVVDPSSSLTGLAATSGATLPRTSSPPMPAAMSRLHKLEAPCAPVNAVRARQHAPALQLAAAAPALPRSADSSPPRQAPTVYPLAVVPRQPRYPATADDDPVANPAPEPPPRSAVAVTIDRLPSPSANTVLGPELSHLTVTTPKSGATAMGGGSLHIITAAAARAAARLAALDIADSATSQPRAPLCVEMGIQTGTQPSGLASESSRISSSSSPHRFSVTRKGYDSPHEELTSDGGSDGGSGGVLLPDNSSRPVVVASGDPLLRSAASPIGSPMGRLRLASPGGAHTVLALSTMDNNSNQELGVLNSLHLVVKEPLVLDIIALPGEKVVDMAEGIDKAGSPCSPSPLAQLGSPRCVDPAGMRKEAGSAAVVAPKRPASPGNGLGGISVIRTTSTPRNFSHSSDRADAGERNHLVGHGAHGGAQQVPISGKASSRDPTRGSVGDMMSMDSVEDVMEAQHRTSSFFPMPKAVLDADRGTQGPSARRVWRHGREEEGHEMSFEVAPGQTEWDDASDLYAYPLPTLDTESAPPTPRGGTDLAALFPATAAALARRDTLNSSESRQQAGSNEPQGTFYTSFGAMASPRTRMDESAAKYSPGLSTKDTSACPPLLPSPDPTVGVYRQSAPRTTALESLQALRESASGLAMSSVAAVREVEDLVARLTLLQQHLVRRRTLNGVESVEQNAFVEQEGNDDVVFELPLLRSEY</sequence>
<feature type="compositionally biased region" description="Basic and acidic residues" evidence="2">
    <location>
        <begin position="2228"/>
        <end position="2239"/>
    </location>
</feature>
<proteinExistence type="predicted"/>
<evidence type="ECO:0000313" key="4">
    <source>
        <dbReference type="Proteomes" id="UP000747399"/>
    </source>
</evidence>
<gene>
    <name evidence="3" type="ORF">Vafri_3236</name>
</gene>
<feature type="region of interest" description="Disordered" evidence="2">
    <location>
        <begin position="551"/>
        <end position="571"/>
    </location>
</feature>
<feature type="compositionally biased region" description="Basic residues" evidence="2">
    <location>
        <begin position="412"/>
        <end position="427"/>
    </location>
</feature>
<protein>
    <submittedName>
        <fullName evidence="3">Uncharacterized protein</fullName>
    </submittedName>
</protein>
<dbReference type="GO" id="GO:0008017">
    <property type="term" value="F:microtubule binding"/>
    <property type="evidence" value="ECO:0007669"/>
    <property type="project" value="InterPro"/>
</dbReference>
<feature type="region of interest" description="Disordered" evidence="2">
    <location>
        <begin position="2219"/>
        <end position="2268"/>
    </location>
</feature>
<feature type="coiled-coil region" evidence="1">
    <location>
        <begin position="1278"/>
        <end position="1305"/>
    </location>
</feature>
<feature type="compositionally biased region" description="Basic and acidic residues" evidence="2">
    <location>
        <begin position="2049"/>
        <end position="2058"/>
    </location>
</feature>
<feature type="compositionally biased region" description="Basic and acidic residues" evidence="2">
    <location>
        <begin position="446"/>
        <end position="458"/>
    </location>
</feature>
<reference evidence="3" key="1">
    <citation type="journal article" date="2021" name="Proc. Natl. Acad. Sci. U.S.A.">
        <title>Three genomes in the algal genus Volvox reveal the fate of a haploid sex-determining region after a transition to homothallism.</title>
        <authorList>
            <person name="Yamamoto K."/>
            <person name="Hamaji T."/>
            <person name="Kawai-Toyooka H."/>
            <person name="Matsuzaki R."/>
            <person name="Takahashi F."/>
            <person name="Nishimura Y."/>
            <person name="Kawachi M."/>
            <person name="Noguchi H."/>
            <person name="Minakuchi Y."/>
            <person name="Umen J.G."/>
            <person name="Toyoda A."/>
            <person name="Nozaki H."/>
        </authorList>
    </citation>
    <scope>NUCLEOTIDE SEQUENCE</scope>
    <source>
        <strain evidence="3">NIES-3780</strain>
    </source>
</reference>
<keyword evidence="4" id="KW-1185">Reference proteome</keyword>
<accession>A0A8J4ATX9</accession>
<feature type="compositionally biased region" description="Low complexity" evidence="2">
    <location>
        <begin position="2026"/>
        <end position="2048"/>
    </location>
</feature>
<dbReference type="PANTHER" id="PTHR31355">
    <property type="entry name" value="MICROTUBULE-ASSOCIATED PROTEIN TORTIFOLIA1"/>
    <property type="match status" value="1"/>
</dbReference>
<comment type="caution">
    <text evidence="3">The sequence shown here is derived from an EMBL/GenBank/DDBJ whole genome shotgun (WGS) entry which is preliminary data.</text>
</comment>